<dbReference type="Pfam" id="PF09858">
    <property type="entry name" value="DUF2085"/>
    <property type="match status" value="1"/>
</dbReference>
<keyword evidence="1" id="KW-1133">Transmembrane helix</keyword>
<keyword evidence="3" id="KW-1185">Reference proteome</keyword>
<dbReference type="RefSeq" id="WP_257120791.1">
    <property type="nucleotide sequence ID" value="NZ_CP099464.1"/>
</dbReference>
<organism evidence="2 3">
    <name type="scientific">Dolichospermum heterosporum TAC447</name>
    <dbReference type="NCBI Taxonomy" id="747523"/>
    <lineage>
        <taxon>Bacteria</taxon>
        <taxon>Bacillati</taxon>
        <taxon>Cyanobacteriota</taxon>
        <taxon>Cyanophyceae</taxon>
        <taxon>Nostocales</taxon>
        <taxon>Aphanizomenonaceae</taxon>
        <taxon>Dolichospermum</taxon>
        <taxon>Dolichospermum heterosporum</taxon>
    </lineage>
</organism>
<feature type="transmembrane region" description="Helical" evidence="1">
    <location>
        <begin position="75"/>
        <end position="99"/>
    </location>
</feature>
<accession>A0ABY5LUI0</accession>
<evidence type="ECO:0000313" key="2">
    <source>
        <dbReference type="EMBL" id="UUO14402.1"/>
    </source>
</evidence>
<proteinExistence type="predicted"/>
<keyword evidence="1" id="KW-0812">Transmembrane</keyword>
<feature type="transmembrane region" description="Helical" evidence="1">
    <location>
        <begin position="20"/>
        <end position="47"/>
    </location>
</feature>
<dbReference type="InterPro" id="IPR019206">
    <property type="entry name" value="DUF2085_TM"/>
</dbReference>
<evidence type="ECO:0000313" key="3">
    <source>
        <dbReference type="Proteomes" id="UP001057561"/>
    </source>
</evidence>
<name>A0ABY5LUI0_9CYAN</name>
<feature type="transmembrane region" description="Helical" evidence="1">
    <location>
        <begin position="111"/>
        <end position="138"/>
    </location>
</feature>
<gene>
    <name evidence="2" type="ORF">NG743_20545</name>
</gene>
<dbReference type="EMBL" id="CP099464">
    <property type="protein sequence ID" value="UUO14402.1"/>
    <property type="molecule type" value="Genomic_DNA"/>
</dbReference>
<dbReference type="Proteomes" id="UP001057561">
    <property type="component" value="Chromosome"/>
</dbReference>
<keyword evidence="1" id="KW-0472">Membrane</keyword>
<feature type="transmembrane region" description="Helical" evidence="1">
    <location>
        <begin position="144"/>
        <end position="165"/>
    </location>
</feature>
<evidence type="ECO:0000256" key="1">
    <source>
        <dbReference type="SAM" id="Phobius"/>
    </source>
</evidence>
<sequence length="175" mass="19228">MERAILSRDLQFKQVNGVSFFADFLLAGMVLGPPIAPFLAASGVFLLPGIADIIYFMGNHVCPQPTMGLELAPPFIMAVCMRCYGTVTGLLITRILYAVTNGKGAFWLSQYGWIGAAFASILMMAYPLELAAQIFSLWDFDNYIVTPFGLITGLAWGLFTMPILYRSTNAKIHNN</sequence>
<protein>
    <submittedName>
        <fullName evidence="2">DUF2085 domain-containing protein</fullName>
    </submittedName>
</protein>
<reference evidence="2" key="1">
    <citation type="submission" date="2022-06" db="EMBL/GenBank/DDBJ databases">
        <title>Nostosin G and Spiroidesin B from the Cyanobacterium Dolichospermum sp. NIES-1697.</title>
        <authorList>
            <person name="Phan C.-S."/>
            <person name="Mehjabin J.J."/>
            <person name="Anas A.R.J."/>
            <person name="Hayasaka M."/>
            <person name="Onoki R."/>
            <person name="Wang J."/>
            <person name="Umezawa T."/>
            <person name="Washio K."/>
            <person name="Morikawa M."/>
            <person name="Okino T."/>
        </authorList>
    </citation>
    <scope>NUCLEOTIDE SEQUENCE</scope>
    <source>
        <strain evidence="2">NIES-1697</strain>
    </source>
</reference>